<sequence length="116" mass="14024">MHRDPYSYFWHINVAYEVKVYFYKNIFYPALAAVKPEWDHQYSIQSMESWLHQNGKKQTLKGLEIIPREFKLLIQEMRRIIKKDKDELRQVQRFSSFFFALILKGTKDFTKAAADD</sequence>
<gene>
    <name evidence="1" type="ORF">GYMLUDRAFT_62590</name>
</gene>
<dbReference type="AlphaFoldDB" id="A0A0D0AXE7"/>
<proteinExistence type="predicted"/>
<dbReference type="EMBL" id="KN834807">
    <property type="protein sequence ID" value="KIK55300.1"/>
    <property type="molecule type" value="Genomic_DNA"/>
</dbReference>
<reference evidence="1 2" key="1">
    <citation type="submission" date="2014-04" db="EMBL/GenBank/DDBJ databases">
        <title>Evolutionary Origins and Diversification of the Mycorrhizal Mutualists.</title>
        <authorList>
            <consortium name="DOE Joint Genome Institute"/>
            <consortium name="Mycorrhizal Genomics Consortium"/>
            <person name="Kohler A."/>
            <person name="Kuo A."/>
            <person name="Nagy L.G."/>
            <person name="Floudas D."/>
            <person name="Copeland A."/>
            <person name="Barry K.W."/>
            <person name="Cichocki N."/>
            <person name="Veneault-Fourrey C."/>
            <person name="LaButti K."/>
            <person name="Lindquist E.A."/>
            <person name="Lipzen A."/>
            <person name="Lundell T."/>
            <person name="Morin E."/>
            <person name="Murat C."/>
            <person name="Riley R."/>
            <person name="Ohm R."/>
            <person name="Sun H."/>
            <person name="Tunlid A."/>
            <person name="Henrissat B."/>
            <person name="Grigoriev I.V."/>
            <person name="Hibbett D.S."/>
            <person name="Martin F."/>
        </authorList>
    </citation>
    <scope>NUCLEOTIDE SEQUENCE [LARGE SCALE GENOMIC DNA]</scope>
    <source>
        <strain evidence="1 2">FD-317 M1</strain>
    </source>
</reference>
<evidence type="ECO:0000313" key="2">
    <source>
        <dbReference type="Proteomes" id="UP000053593"/>
    </source>
</evidence>
<organism evidence="1 2">
    <name type="scientific">Collybiopsis luxurians FD-317 M1</name>
    <dbReference type="NCBI Taxonomy" id="944289"/>
    <lineage>
        <taxon>Eukaryota</taxon>
        <taxon>Fungi</taxon>
        <taxon>Dikarya</taxon>
        <taxon>Basidiomycota</taxon>
        <taxon>Agaricomycotina</taxon>
        <taxon>Agaricomycetes</taxon>
        <taxon>Agaricomycetidae</taxon>
        <taxon>Agaricales</taxon>
        <taxon>Marasmiineae</taxon>
        <taxon>Omphalotaceae</taxon>
        <taxon>Collybiopsis</taxon>
        <taxon>Collybiopsis luxurians</taxon>
    </lineage>
</organism>
<accession>A0A0D0AXE7</accession>
<name>A0A0D0AXE7_9AGAR</name>
<keyword evidence="2" id="KW-1185">Reference proteome</keyword>
<dbReference type="HOGENOM" id="CLU_2097158_0_0_1"/>
<dbReference type="Proteomes" id="UP000053593">
    <property type="component" value="Unassembled WGS sequence"/>
</dbReference>
<protein>
    <submittedName>
        <fullName evidence="1">Uncharacterized protein</fullName>
    </submittedName>
</protein>
<dbReference type="OrthoDB" id="3057432at2759"/>
<evidence type="ECO:0000313" key="1">
    <source>
        <dbReference type="EMBL" id="KIK55300.1"/>
    </source>
</evidence>